<dbReference type="InterPro" id="IPR036412">
    <property type="entry name" value="HAD-like_sf"/>
</dbReference>
<dbReference type="RefSeq" id="WP_342848561.1">
    <property type="nucleotide sequence ID" value="NZ_JBBMQO010000006.1"/>
</dbReference>
<keyword evidence="2 4" id="KW-0378">Hydrolase</keyword>
<protein>
    <submittedName>
        <fullName evidence="4">HAD-IIB family hydrolase</fullName>
    </submittedName>
</protein>
<dbReference type="Proteomes" id="UP001477870">
    <property type="component" value="Unassembled WGS sequence"/>
</dbReference>
<dbReference type="GO" id="GO:0016787">
    <property type="term" value="F:hydrolase activity"/>
    <property type="evidence" value="ECO:0007669"/>
    <property type="project" value="UniProtKB-KW"/>
</dbReference>
<dbReference type="NCBIfam" id="TIGR01486">
    <property type="entry name" value="HAD-SF-IIB-MPGP"/>
    <property type="match status" value="1"/>
</dbReference>
<gene>
    <name evidence="4" type="ORF">WNY59_11500</name>
</gene>
<evidence type="ECO:0000256" key="3">
    <source>
        <dbReference type="ARBA" id="ARBA00022842"/>
    </source>
</evidence>
<dbReference type="Pfam" id="PF08282">
    <property type="entry name" value="Hydrolase_3"/>
    <property type="match status" value="2"/>
</dbReference>
<dbReference type="Gene3D" id="3.30.980.20">
    <property type="entry name" value="Putative mannosyl-3-phosphoglycerate phosphatase, domain 2"/>
    <property type="match status" value="1"/>
</dbReference>
<accession>A0ABU9T8Z2</accession>
<dbReference type="EMBL" id="JBBMQO010000006">
    <property type="protein sequence ID" value="MEM5502218.1"/>
    <property type="molecule type" value="Genomic_DNA"/>
</dbReference>
<reference evidence="4 5" key="1">
    <citation type="submission" date="2024-03" db="EMBL/GenBank/DDBJ databases">
        <title>Community enrichment and isolation of bacterial strains for fucoidan degradation.</title>
        <authorList>
            <person name="Sichert A."/>
        </authorList>
    </citation>
    <scope>NUCLEOTIDE SEQUENCE [LARGE SCALE GENOMIC DNA]</scope>
    <source>
        <strain evidence="4 5">AS62</strain>
    </source>
</reference>
<keyword evidence="5" id="KW-1185">Reference proteome</keyword>
<organism evidence="4 5">
    <name type="scientific">Ahrensia kielensis</name>
    <dbReference type="NCBI Taxonomy" id="76980"/>
    <lineage>
        <taxon>Bacteria</taxon>
        <taxon>Pseudomonadati</taxon>
        <taxon>Pseudomonadota</taxon>
        <taxon>Alphaproteobacteria</taxon>
        <taxon>Hyphomicrobiales</taxon>
        <taxon>Ahrensiaceae</taxon>
        <taxon>Ahrensia</taxon>
    </lineage>
</organism>
<dbReference type="Gene3D" id="3.40.50.1000">
    <property type="entry name" value="HAD superfamily/HAD-like"/>
    <property type="match status" value="1"/>
</dbReference>
<dbReference type="InterPro" id="IPR023214">
    <property type="entry name" value="HAD_sf"/>
</dbReference>
<dbReference type="InterPro" id="IPR006379">
    <property type="entry name" value="HAD-SF_hydro_IIB"/>
</dbReference>
<keyword evidence="1" id="KW-0479">Metal-binding</keyword>
<dbReference type="InterPro" id="IPR006381">
    <property type="entry name" value="HAD-SF-IIB-MPGP"/>
</dbReference>
<dbReference type="SFLD" id="SFLDG01142">
    <property type="entry name" value="C2.B.2:_Mannosyl-3-phosphoglyc"/>
    <property type="match status" value="1"/>
</dbReference>
<keyword evidence="3" id="KW-0460">Magnesium</keyword>
<dbReference type="SFLD" id="SFLDS00003">
    <property type="entry name" value="Haloacid_Dehalogenase"/>
    <property type="match status" value="1"/>
</dbReference>
<dbReference type="SFLD" id="SFLDG01140">
    <property type="entry name" value="C2.B:_Phosphomannomutase_and_P"/>
    <property type="match status" value="1"/>
</dbReference>
<comment type="caution">
    <text evidence="4">The sequence shown here is derived from an EMBL/GenBank/DDBJ whole genome shotgun (WGS) entry which is preliminary data.</text>
</comment>
<proteinExistence type="predicted"/>
<dbReference type="PANTHER" id="PTHR10000">
    <property type="entry name" value="PHOSPHOSERINE PHOSPHATASE"/>
    <property type="match status" value="1"/>
</dbReference>
<dbReference type="PANTHER" id="PTHR10000:SF8">
    <property type="entry name" value="HAD SUPERFAMILY HYDROLASE-LIKE, TYPE 3"/>
    <property type="match status" value="1"/>
</dbReference>
<evidence type="ECO:0000313" key="5">
    <source>
        <dbReference type="Proteomes" id="UP001477870"/>
    </source>
</evidence>
<dbReference type="SUPFAM" id="SSF56784">
    <property type="entry name" value="HAD-like"/>
    <property type="match status" value="1"/>
</dbReference>
<name>A0ABU9T8Z2_9HYPH</name>
<dbReference type="NCBIfam" id="TIGR01484">
    <property type="entry name" value="HAD-SF-IIB"/>
    <property type="match status" value="1"/>
</dbReference>
<evidence type="ECO:0000256" key="1">
    <source>
        <dbReference type="ARBA" id="ARBA00022723"/>
    </source>
</evidence>
<evidence type="ECO:0000256" key="2">
    <source>
        <dbReference type="ARBA" id="ARBA00022801"/>
    </source>
</evidence>
<evidence type="ECO:0000313" key="4">
    <source>
        <dbReference type="EMBL" id="MEM5502218.1"/>
    </source>
</evidence>
<sequence length="268" mass="28795">MTGRKLLIFTDLDGTLLDHETYSYEAALPAIERLRQLDIGLVLASSKTAAEIAPLRAELGFSHCPAIVENGAGLLAPHMQAGEASGDYAKIQSALNTLPDELRSQFTGFSQMSVEDVIAMTGLTREASQLAKNRQFSEPGIFHGTSQQREMFLKAAKGAGLIAKQGGRFLTFSFGGDKAEQMQAILAKQENETISIALGDAPNDIAMLEAADIGIIIPNPAHDKIKHLAGEDNGKIIRAFKKGPEGWNLNVLKLVEGHSAVKSTKNKD</sequence>